<accession>A0ABY4BPK1</accession>
<reference evidence="2 3" key="1">
    <citation type="submission" date="2022-03" db="EMBL/GenBank/DDBJ databases">
        <title>Chryseobacterium sp. isolated from particulate matters in swine house.</title>
        <authorList>
            <person name="Won M."/>
            <person name="Kim S.-J."/>
            <person name="Kwon S.-W."/>
        </authorList>
    </citation>
    <scope>NUCLEOTIDE SEQUENCE [LARGE SCALE GENOMIC DNA]</scope>
    <source>
        <strain evidence="2 3">SC2-2</strain>
    </source>
</reference>
<dbReference type="PROSITE" id="PS50943">
    <property type="entry name" value="HTH_CROC1"/>
    <property type="match status" value="1"/>
</dbReference>
<evidence type="ECO:0000259" key="1">
    <source>
        <dbReference type="PROSITE" id="PS50943"/>
    </source>
</evidence>
<dbReference type="InterPro" id="IPR010982">
    <property type="entry name" value="Lambda_DNA-bd_dom_sf"/>
</dbReference>
<dbReference type="CDD" id="cd00093">
    <property type="entry name" value="HTH_XRE"/>
    <property type="match status" value="1"/>
</dbReference>
<sequence>MEKIKLTEARKRKGFSQSHIAEQLCMDVSNYNRREKGQAKITAKEWQKLAEILEVPLEDIYESEESQIFIFNDQSSGNGNIVNNYNIPFSIWETQKKYIEKLEEELQQLRKR</sequence>
<organism evidence="2 3">
    <name type="scientific">Chryseobacterium suipulveris</name>
    <dbReference type="NCBI Taxonomy" id="2929800"/>
    <lineage>
        <taxon>Bacteria</taxon>
        <taxon>Pseudomonadati</taxon>
        <taxon>Bacteroidota</taxon>
        <taxon>Flavobacteriia</taxon>
        <taxon>Flavobacteriales</taxon>
        <taxon>Weeksellaceae</taxon>
        <taxon>Chryseobacterium group</taxon>
        <taxon>Chryseobacterium</taxon>
    </lineage>
</organism>
<dbReference type="Gene3D" id="1.10.260.40">
    <property type="entry name" value="lambda repressor-like DNA-binding domains"/>
    <property type="match status" value="1"/>
</dbReference>
<dbReference type="InterPro" id="IPR001387">
    <property type="entry name" value="Cro/C1-type_HTH"/>
</dbReference>
<name>A0ABY4BPK1_9FLAO</name>
<dbReference type="Pfam" id="PF01381">
    <property type="entry name" value="HTH_3"/>
    <property type="match status" value="1"/>
</dbReference>
<gene>
    <name evidence="2" type="ORF">MTP09_12335</name>
</gene>
<evidence type="ECO:0000313" key="2">
    <source>
        <dbReference type="EMBL" id="UOE40679.1"/>
    </source>
</evidence>
<dbReference type="SUPFAM" id="SSF47413">
    <property type="entry name" value="lambda repressor-like DNA-binding domains"/>
    <property type="match status" value="1"/>
</dbReference>
<dbReference type="Proteomes" id="UP000831460">
    <property type="component" value="Chromosome"/>
</dbReference>
<dbReference type="EMBL" id="CP094532">
    <property type="protein sequence ID" value="UOE40679.1"/>
    <property type="molecule type" value="Genomic_DNA"/>
</dbReference>
<keyword evidence="3" id="KW-1185">Reference proteome</keyword>
<dbReference type="SMART" id="SM00530">
    <property type="entry name" value="HTH_XRE"/>
    <property type="match status" value="1"/>
</dbReference>
<proteinExistence type="predicted"/>
<evidence type="ECO:0000313" key="3">
    <source>
        <dbReference type="Proteomes" id="UP000831460"/>
    </source>
</evidence>
<dbReference type="RefSeq" id="WP_243548649.1">
    <property type="nucleotide sequence ID" value="NZ_CP094532.1"/>
</dbReference>
<protein>
    <submittedName>
        <fullName evidence="2">Helix-turn-helix transcriptional regulator</fullName>
    </submittedName>
</protein>
<feature type="domain" description="HTH cro/C1-type" evidence="1">
    <location>
        <begin position="6"/>
        <end position="60"/>
    </location>
</feature>